<evidence type="ECO:0000259" key="1">
    <source>
        <dbReference type="Pfam" id="PF08545"/>
    </source>
</evidence>
<dbReference type="EMBL" id="JAUQOO010000005">
    <property type="protein sequence ID" value="MDO7926844.1"/>
    <property type="molecule type" value="Genomic_DNA"/>
</dbReference>
<keyword evidence="3" id="KW-1185">Reference proteome</keyword>
<dbReference type="SUPFAM" id="SSF53901">
    <property type="entry name" value="Thiolase-like"/>
    <property type="match status" value="2"/>
</dbReference>
<sequence>MKVFIHNVNSFLGEQRFPHSEVKDFEQRRREYGLPDMPHMMGWHNLHRTSGDALSLAEHVIEKVLFESSAAQDVDHLIVCSSRFSGDFMQGNDRLDEMMNRCAIGNVPVTGLTLSGCNSLFNGLQLASAMIESSKAQKVLLVAADVSADETKRFDKNCMFSDAASAAILTSTEPSSLVLLDTFCGFGRSTGNASFFRGDLPAISNQLIRMLDKHGLQYSDLAKVITPNFYLPVVNMLMNSLGLATSLRFFGQSTLMAHCFASDYFMAIEEIAAVQACTDEYYLLLGYADLHQGIGLIRKSAYREVSP</sequence>
<dbReference type="Proteomes" id="UP001223016">
    <property type="component" value="Unassembled WGS sequence"/>
</dbReference>
<dbReference type="Gene3D" id="3.40.47.10">
    <property type="match status" value="1"/>
</dbReference>
<evidence type="ECO:0000313" key="3">
    <source>
        <dbReference type="Proteomes" id="UP001223016"/>
    </source>
</evidence>
<accession>A0ABT9CMW5</accession>
<evidence type="ECO:0000313" key="2">
    <source>
        <dbReference type="EMBL" id="MDO7926844.1"/>
    </source>
</evidence>
<dbReference type="InterPro" id="IPR016039">
    <property type="entry name" value="Thiolase-like"/>
</dbReference>
<name>A0ABT9CMW5_9PSED</name>
<gene>
    <name evidence="2" type="ORF">Q6A51_08655</name>
</gene>
<comment type="caution">
    <text evidence="2">The sequence shown here is derived from an EMBL/GenBank/DDBJ whole genome shotgun (WGS) entry which is preliminary data.</text>
</comment>
<dbReference type="Pfam" id="PF08545">
    <property type="entry name" value="ACP_syn_III"/>
    <property type="match status" value="1"/>
</dbReference>
<protein>
    <recommendedName>
        <fullName evidence="1">Beta-ketoacyl-[acyl-carrier-protein] synthase III N-terminal domain-containing protein</fullName>
    </recommendedName>
</protein>
<reference evidence="2 3" key="1">
    <citation type="submission" date="2023-07" db="EMBL/GenBank/DDBJ databases">
        <title>Identification of four novel Pseudomonas species associated with bacterial leaf spot of cucurbits.</title>
        <authorList>
            <person name="Fullem K.R."/>
        </authorList>
    </citation>
    <scope>NUCLEOTIDE SEQUENCE [LARGE SCALE GENOMIC DNA]</scope>
    <source>
        <strain evidence="2 3">KFB 138</strain>
    </source>
</reference>
<organism evidence="2 3">
    <name type="scientific">Pseudomonas serbiensis</name>
    <dbReference type="NCBI Taxonomy" id="3064350"/>
    <lineage>
        <taxon>Bacteria</taxon>
        <taxon>Pseudomonadati</taxon>
        <taxon>Pseudomonadota</taxon>
        <taxon>Gammaproteobacteria</taxon>
        <taxon>Pseudomonadales</taxon>
        <taxon>Pseudomonadaceae</taxon>
        <taxon>Pseudomonas</taxon>
    </lineage>
</organism>
<dbReference type="InterPro" id="IPR013751">
    <property type="entry name" value="ACP_syn_III_N"/>
</dbReference>
<feature type="domain" description="Beta-ketoacyl-[acyl-carrier-protein] synthase III N-terminal" evidence="1">
    <location>
        <begin position="116"/>
        <end position="180"/>
    </location>
</feature>
<proteinExistence type="predicted"/>
<dbReference type="RefSeq" id="WP_304574567.1">
    <property type="nucleotide sequence ID" value="NZ_JAUQOO010000005.1"/>
</dbReference>